<organism evidence="1 2">
    <name type="scientific">Aphis craccivora</name>
    <name type="common">Cowpea aphid</name>
    <dbReference type="NCBI Taxonomy" id="307492"/>
    <lineage>
        <taxon>Eukaryota</taxon>
        <taxon>Metazoa</taxon>
        <taxon>Ecdysozoa</taxon>
        <taxon>Arthropoda</taxon>
        <taxon>Hexapoda</taxon>
        <taxon>Insecta</taxon>
        <taxon>Pterygota</taxon>
        <taxon>Neoptera</taxon>
        <taxon>Paraneoptera</taxon>
        <taxon>Hemiptera</taxon>
        <taxon>Sternorrhyncha</taxon>
        <taxon>Aphidomorpha</taxon>
        <taxon>Aphidoidea</taxon>
        <taxon>Aphididae</taxon>
        <taxon>Aphidini</taxon>
        <taxon>Aphis</taxon>
        <taxon>Aphis</taxon>
    </lineage>
</organism>
<keyword evidence="2" id="KW-1185">Reference proteome</keyword>
<sequence>LSKKKVDLRFRVSPKLHLRRKRVMVELYSNKKQVVVELHLGSKKVFPQKYHAFEGVKRLENTHFLFHLLLDSERSDEYVYEDFDITTMYRITDMSSFNISNEEDGFMNDNFLTNCNGSCSIEIHSRTNTIGMPLKINNDIHIMSTNTKEIIDFESFQNNSRMSISYDSNSWSKRNIYNMNGYSGNCYRDNHEITPTLYFRKRQRFTTPSYTTMNPGPYIAVESQWLDRYMTLSFFQPRPFFRG</sequence>
<gene>
    <name evidence="1" type="ORF">FWK35_00022690</name>
</gene>
<dbReference type="Proteomes" id="UP000478052">
    <property type="component" value="Unassembled WGS sequence"/>
</dbReference>
<feature type="non-terminal residue" evidence="1">
    <location>
        <position position="1"/>
    </location>
</feature>
<proteinExistence type="predicted"/>
<comment type="caution">
    <text evidence="1">The sequence shown here is derived from an EMBL/GenBank/DDBJ whole genome shotgun (WGS) entry which is preliminary data.</text>
</comment>
<name>A0A6G0Y7S2_APHCR</name>
<accession>A0A6G0Y7S2</accession>
<dbReference type="OrthoDB" id="10458016at2759"/>
<evidence type="ECO:0000313" key="1">
    <source>
        <dbReference type="EMBL" id="KAF0750611.1"/>
    </source>
</evidence>
<dbReference type="AlphaFoldDB" id="A0A6G0Y7S2"/>
<protein>
    <submittedName>
        <fullName evidence="1">EGF-like domain-containing protein</fullName>
    </submittedName>
</protein>
<dbReference type="EMBL" id="VUJU01005664">
    <property type="protein sequence ID" value="KAF0750611.1"/>
    <property type="molecule type" value="Genomic_DNA"/>
</dbReference>
<evidence type="ECO:0000313" key="2">
    <source>
        <dbReference type="Proteomes" id="UP000478052"/>
    </source>
</evidence>
<reference evidence="1 2" key="1">
    <citation type="submission" date="2019-08" db="EMBL/GenBank/DDBJ databases">
        <title>Whole genome of Aphis craccivora.</title>
        <authorList>
            <person name="Voronova N.V."/>
            <person name="Shulinski R.S."/>
            <person name="Bandarenka Y.V."/>
            <person name="Zhorov D.G."/>
            <person name="Warner D."/>
        </authorList>
    </citation>
    <scope>NUCLEOTIDE SEQUENCE [LARGE SCALE GENOMIC DNA]</scope>
    <source>
        <strain evidence="1">180601</strain>
        <tissue evidence="1">Whole Body</tissue>
    </source>
</reference>